<reference evidence="3 4" key="1">
    <citation type="journal article" date="2009" name="Stand. Genomic Sci.">
        <title>Complete genome sequence of Jonesia denitrificans type strain (Prevot 55134).</title>
        <authorList>
            <person name="Pukall R."/>
            <person name="Gehrich-Schroter G."/>
            <person name="Lapidus A."/>
            <person name="Nolan M."/>
            <person name="Glavina Del Rio T."/>
            <person name="Lucas S."/>
            <person name="Chen F."/>
            <person name="Tice H."/>
            <person name="Pitluck S."/>
            <person name="Cheng J.F."/>
            <person name="Copeland A."/>
            <person name="Saunders E."/>
            <person name="Brettin T."/>
            <person name="Detter J.C."/>
            <person name="Bruce D."/>
            <person name="Goodwin L."/>
            <person name="Pati A."/>
            <person name="Ivanova N."/>
            <person name="Mavromatis K."/>
            <person name="Ovchinnikova G."/>
            <person name="Chen A."/>
            <person name="Palaniappan K."/>
            <person name="Land M."/>
            <person name="Hauser L."/>
            <person name="Chang Y.J."/>
            <person name="Jeffries C.D."/>
            <person name="Chain P."/>
            <person name="Goker M."/>
            <person name="Bristow J."/>
            <person name="Eisen J.A."/>
            <person name="Markowitz V."/>
            <person name="Hugenholtz P."/>
            <person name="Kyrpides N.C."/>
            <person name="Klenk H.P."/>
            <person name="Han C."/>
        </authorList>
    </citation>
    <scope>NUCLEOTIDE SEQUENCE [LARGE SCALE GENOMIC DNA]</scope>
    <source>
        <strain evidence="4">ATCC 14870 / DSM 20603 / BCRC 15368 / CIP 55.134 / JCM 11481 / NBRC 15587 / NCTC 10816 / Prevot 55134</strain>
    </source>
</reference>
<dbReference type="OrthoDB" id="9968751at2"/>
<evidence type="ECO:0000313" key="3">
    <source>
        <dbReference type="EMBL" id="ACV09477.1"/>
    </source>
</evidence>
<evidence type="ECO:0000313" key="4">
    <source>
        <dbReference type="Proteomes" id="UP000000628"/>
    </source>
</evidence>
<name>C7QZH9_JONDD</name>
<gene>
    <name evidence="3" type="ordered locus">Jden_1834</name>
</gene>
<dbReference type="Proteomes" id="UP000000628">
    <property type="component" value="Chromosome"/>
</dbReference>
<keyword evidence="2" id="KW-1133">Transmembrane helix</keyword>
<organism evidence="3 4">
    <name type="scientific">Jonesia denitrificans (strain ATCC 14870 / DSM 20603 / BCRC 15368 / CIP 55.134 / JCM 11481 / NBRC 15587 / NCTC 10816 / Prevot 55134)</name>
    <name type="common">Listeria denitrificans</name>
    <dbReference type="NCBI Taxonomy" id="471856"/>
    <lineage>
        <taxon>Bacteria</taxon>
        <taxon>Bacillati</taxon>
        <taxon>Actinomycetota</taxon>
        <taxon>Actinomycetes</taxon>
        <taxon>Micrococcales</taxon>
        <taxon>Jonesiaceae</taxon>
        <taxon>Jonesia</taxon>
    </lineage>
</organism>
<keyword evidence="4" id="KW-1185">Reference proteome</keyword>
<evidence type="ECO:0000256" key="1">
    <source>
        <dbReference type="SAM" id="MobiDB-lite"/>
    </source>
</evidence>
<dbReference type="AlphaFoldDB" id="C7QZH9"/>
<proteinExistence type="predicted"/>
<accession>C7QZH9</accession>
<protein>
    <submittedName>
        <fullName evidence="3">Uncharacterized protein</fullName>
    </submittedName>
</protein>
<dbReference type="EMBL" id="CP001706">
    <property type="protein sequence ID" value="ACV09477.1"/>
    <property type="molecule type" value="Genomic_DNA"/>
</dbReference>
<keyword evidence="2" id="KW-0472">Membrane</keyword>
<sequence>MTSRTPAPKKRSSSPAPSDRVSGPDWEPVGIRRQRFARRVALLVAFVMIAGAVIPALSGVLT</sequence>
<dbReference type="RefSeq" id="WP_015772105.1">
    <property type="nucleotide sequence ID" value="NC_013174.1"/>
</dbReference>
<evidence type="ECO:0000256" key="2">
    <source>
        <dbReference type="SAM" id="Phobius"/>
    </source>
</evidence>
<keyword evidence="2" id="KW-0812">Transmembrane</keyword>
<dbReference type="HOGENOM" id="CLU_2898197_0_0_11"/>
<dbReference type="STRING" id="471856.Jden_1834"/>
<feature type="region of interest" description="Disordered" evidence="1">
    <location>
        <begin position="1"/>
        <end position="28"/>
    </location>
</feature>
<feature type="transmembrane region" description="Helical" evidence="2">
    <location>
        <begin position="40"/>
        <end position="61"/>
    </location>
</feature>
<dbReference type="KEGG" id="jde:Jden_1834"/>